<organism evidence="1 2">
    <name type="scientific">Nautilia profundicola (strain ATCC BAA-1463 / DSM 18972 / AmH)</name>
    <dbReference type="NCBI Taxonomy" id="598659"/>
    <lineage>
        <taxon>Bacteria</taxon>
        <taxon>Pseudomonadati</taxon>
        <taxon>Campylobacterota</taxon>
        <taxon>Epsilonproteobacteria</taxon>
        <taxon>Nautiliales</taxon>
        <taxon>Nautiliaceae</taxon>
        <taxon>Nautilia</taxon>
    </lineage>
</organism>
<dbReference type="RefSeq" id="WP_015902104.1">
    <property type="nucleotide sequence ID" value="NC_012115.1"/>
</dbReference>
<dbReference type="GO" id="GO:0042601">
    <property type="term" value="C:endospore-forming forespore"/>
    <property type="evidence" value="ECO:0007669"/>
    <property type="project" value="TreeGrafter"/>
</dbReference>
<dbReference type="GO" id="GO:0051539">
    <property type="term" value="F:4 iron, 4 sulfur cluster binding"/>
    <property type="evidence" value="ECO:0007669"/>
    <property type="project" value="TreeGrafter"/>
</dbReference>
<keyword evidence="2" id="KW-1185">Reference proteome</keyword>
<dbReference type="Proteomes" id="UP000000448">
    <property type="component" value="Chromosome"/>
</dbReference>
<protein>
    <submittedName>
        <fullName evidence="1">Radical SAM domain protein</fullName>
    </submittedName>
</protein>
<dbReference type="PANTHER" id="PTHR37822:SF2">
    <property type="entry name" value="SPORE PHOTOPRODUCT LYASE"/>
    <property type="match status" value="1"/>
</dbReference>
<proteinExistence type="predicted"/>
<name>B9L8I8_NAUPA</name>
<dbReference type="Gene3D" id="3.80.30.30">
    <property type="match status" value="1"/>
</dbReference>
<dbReference type="GO" id="GO:1904047">
    <property type="term" value="F:S-adenosyl-L-methionine binding"/>
    <property type="evidence" value="ECO:0007669"/>
    <property type="project" value="TreeGrafter"/>
</dbReference>
<reference evidence="1 2" key="1">
    <citation type="journal article" date="2009" name="PLoS Genet.">
        <title>Adaptations to submarine hydrothermal environments exemplified by the genome of Nautilia profundicola.</title>
        <authorList>
            <person name="Campbell B.J."/>
            <person name="Smith J.L."/>
            <person name="Hanson T.E."/>
            <person name="Klotz M.G."/>
            <person name="Stein L.Y."/>
            <person name="Lee C.K."/>
            <person name="Wu D."/>
            <person name="Robinson J.M."/>
            <person name="Khouri H.M."/>
            <person name="Eisen J.A."/>
            <person name="Cary S.C."/>
        </authorList>
    </citation>
    <scope>NUCLEOTIDE SEQUENCE [LARGE SCALE GENOMIC DNA]</scope>
    <source>
        <strain evidence="2">ATCC BAA-1463 / DSM 18972 / AmH</strain>
    </source>
</reference>
<dbReference type="Gene3D" id="3.40.50.12110">
    <property type="match status" value="1"/>
</dbReference>
<dbReference type="STRING" id="598659.NAMH_0528"/>
<gene>
    <name evidence="1" type="ordered locus">NAMH_0528</name>
</gene>
<evidence type="ECO:0000313" key="1">
    <source>
        <dbReference type="EMBL" id="ACM93052.1"/>
    </source>
</evidence>
<accession>B9L8I8</accession>
<dbReference type="HOGENOM" id="CLU_030330_0_0_7"/>
<dbReference type="PANTHER" id="PTHR37822">
    <property type="entry name" value="SPORE PHOTOPRODUCT LYASE-RELATED"/>
    <property type="match status" value="1"/>
</dbReference>
<evidence type="ECO:0000313" key="2">
    <source>
        <dbReference type="Proteomes" id="UP000000448"/>
    </source>
</evidence>
<dbReference type="InterPro" id="IPR049539">
    <property type="entry name" value="SPL"/>
</dbReference>
<dbReference type="GO" id="GO:0003913">
    <property type="term" value="F:DNA photolyase activity"/>
    <property type="evidence" value="ECO:0007669"/>
    <property type="project" value="TreeGrafter"/>
</dbReference>
<dbReference type="OrthoDB" id="368646at2"/>
<dbReference type="KEGG" id="nam:NAMH_0528"/>
<dbReference type="EMBL" id="CP001279">
    <property type="protein sequence ID" value="ACM93052.1"/>
    <property type="molecule type" value="Genomic_DNA"/>
</dbReference>
<dbReference type="Pfam" id="PF20903">
    <property type="entry name" value="SPL"/>
    <property type="match status" value="1"/>
</dbReference>
<dbReference type="eggNOG" id="COG1533">
    <property type="taxonomic scope" value="Bacteria"/>
</dbReference>
<sequence length="305" mass="36005">MVCYIEENIINHPVTKHIIEKFNPKIIKINHYKDIFNRTHQDFNFQKNKNVLILAEKKEKFLYKGSTFCNSRGYEKFYYSTQILGCVYNCEYCYIGGMYPCGYPVIFVNEDDFISEAEKLKNAYIAISYESDLLAFEGIYPFHYKWIELARKRNDLLIESRTKSANVDRLPDNPPQNFLLGFSLSPVEINRFEKKAPSLEKRIKALKLAITKGYNVEIAIDPIIKTDNFKDVYKNFIEYLKSEIDLCSINIEIGAFRMNKDFLKKLRKIHLSEVVWHPYEIKQGEARYEDEKEIVEYVRGLIVDD</sequence>
<dbReference type="AlphaFoldDB" id="B9L8I8"/>